<dbReference type="InterPro" id="IPR000719">
    <property type="entry name" value="Prot_kinase_dom"/>
</dbReference>
<dbReference type="InterPro" id="IPR001245">
    <property type="entry name" value="Ser-Thr/Tyr_kinase_cat_dom"/>
</dbReference>
<evidence type="ECO:0000256" key="4">
    <source>
        <dbReference type="ARBA" id="ARBA00022840"/>
    </source>
</evidence>
<evidence type="ECO:0000313" key="7">
    <source>
        <dbReference type="Proteomes" id="UP000492821"/>
    </source>
</evidence>
<dbReference type="AlphaFoldDB" id="A0A7E4VID4"/>
<feature type="compositionally biased region" description="Basic and acidic residues" evidence="5">
    <location>
        <begin position="1"/>
        <end position="10"/>
    </location>
</feature>
<dbReference type="Proteomes" id="UP000492821">
    <property type="component" value="Unassembled WGS sequence"/>
</dbReference>
<dbReference type="Gene3D" id="1.10.510.10">
    <property type="entry name" value="Transferase(Phosphotransferase) domain 1"/>
    <property type="match status" value="1"/>
</dbReference>
<feature type="domain" description="Protein kinase" evidence="6">
    <location>
        <begin position="312"/>
        <end position="590"/>
    </location>
</feature>
<organism evidence="7 8">
    <name type="scientific">Panagrellus redivivus</name>
    <name type="common">Microworm</name>
    <dbReference type="NCBI Taxonomy" id="6233"/>
    <lineage>
        <taxon>Eukaryota</taxon>
        <taxon>Metazoa</taxon>
        <taxon>Ecdysozoa</taxon>
        <taxon>Nematoda</taxon>
        <taxon>Chromadorea</taxon>
        <taxon>Rhabditida</taxon>
        <taxon>Tylenchina</taxon>
        <taxon>Panagrolaimomorpha</taxon>
        <taxon>Panagrolaimoidea</taxon>
        <taxon>Panagrolaimidae</taxon>
        <taxon>Panagrellus</taxon>
    </lineage>
</organism>
<dbReference type="PANTHER" id="PTHR44329">
    <property type="entry name" value="SERINE/THREONINE-PROTEIN KINASE TNNI3K-RELATED"/>
    <property type="match status" value="1"/>
</dbReference>
<dbReference type="Pfam" id="PF07714">
    <property type="entry name" value="PK_Tyr_Ser-Thr"/>
    <property type="match status" value="1"/>
</dbReference>
<sequence>MNDTGGDNKRRANTLEGHERLNGMQGTRKPSRKNGAHTFRGIAWHCLPSRRRRQASILNLHEEGKEDLGMKGYARICLLDFWTVAMDEADDLFNRWMDESPFNFDADDHDELEFSLNFDQSTAQKSDSSTSTYIYDDTRSILSENRFGRVSQLPNSPIVPNLPDILGNDNEPDHVFENASISDGTVNDVDDIPYYDIPTLRDLPSTIKDFTAFHGYTTLLYAERLIAESKLGYFYGAVLGEDDDMDFMDLKLFFCEGYTEIFYNHIFCWINGSPQFLSLDELNEWILSNQIRLFGGMHLVEMIPRPASRLTFVQDLSVTAGFWGRMQLNNETVFYKFAVPHPKKYANLYNEAYVLAKLENPHVVQYIGLAKEFACIVMENVGYPLTGYVHNFPNHITPILRLGILRSVAEAMMYLKSKHVVHRNVLPKNIFINDNAVVKLAGFDTSAFQTPSVPGFFKNLPIASRWYHVNTTVDTECICDVNWHFKAPENLMMLEFSFQSDIYQFAMTAYYLFTVGEIPFHFCPEAVHFFTKITLTATAHTWIKFPSTVEKELQKMFHNCIAYRPSKRPIIEDILKAFKELEIKYQTNFLF</sequence>
<protein>
    <submittedName>
        <fullName evidence="8">Protein kinase domain-containing protein</fullName>
    </submittedName>
</protein>
<dbReference type="GO" id="GO:0005524">
    <property type="term" value="F:ATP binding"/>
    <property type="evidence" value="ECO:0007669"/>
    <property type="project" value="UniProtKB-KW"/>
</dbReference>
<dbReference type="PANTHER" id="PTHR44329:SF288">
    <property type="entry name" value="MITOGEN-ACTIVATED PROTEIN KINASE KINASE KINASE 20"/>
    <property type="match status" value="1"/>
</dbReference>
<name>A0A7E4VID4_PANRE</name>
<evidence type="ECO:0000256" key="2">
    <source>
        <dbReference type="ARBA" id="ARBA00022741"/>
    </source>
</evidence>
<keyword evidence="3" id="KW-0418">Kinase</keyword>
<dbReference type="InterPro" id="IPR011009">
    <property type="entry name" value="Kinase-like_dom_sf"/>
</dbReference>
<evidence type="ECO:0000259" key="6">
    <source>
        <dbReference type="PROSITE" id="PS50011"/>
    </source>
</evidence>
<reference evidence="7" key="1">
    <citation type="journal article" date="2013" name="Genetics">
        <title>The draft genome and transcriptome of Panagrellus redivivus are shaped by the harsh demands of a free-living lifestyle.</title>
        <authorList>
            <person name="Srinivasan J."/>
            <person name="Dillman A.R."/>
            <person name="Macchietto M.G."/>
            <person name="Heikkinen L."/>
            <person name="Lakso M."/>
            <person name="Fracchia K.M."/>
            <person name="Antoshechkin I."/>
            <person name="Mortazavi A."/>
            <person name="Wong G."/>
            <person name="Sternberg P.W."/>
        </authorList>
    </citation>
    <scope>NUCLEOTIDE SEQUENCE [LARGE SCALE GENOMIC DNA]</scope>
    <source>
        <strain evidence="7">MT8872</strain>
    </source>
</reference>
<keyword evidence="7" id="KW-1185">Reference proteome</keyword>
<keyword evidence="1" id="KW-0808">Transferase</keyword>
<accession>A0A7E4VID4</accession>
<keyword evidence="4" id="KW-0067">ATP-binding</keyword>
<keyword evidence="2" id="KW-0547">Nucleotide-binding</keyword>
<reference evidence="8" key="2">
    <citation type="submission" date="2020-10" db="UniProtKB">
        <authorList>
            <consortium name="WormBaseParasite"/>
        </authorList>
    </citation>
    <scope>IDENTIFICATION</scope>
</reference>
<dbReference type="InterPro" id="IPR051681">
    <property type="entry name" value="Ser/Thr_Kinases-Pseudokinases"/>
</dbReference>
<dbReference type="SUPFAM" id="SSF56112">
    <property type="entry name" value="Protein kinase-like (PK-like)"/>
    <property type="match status" value="1"/>
</dbReference>
<dbReference type="GO" id="GO:0004674">
    <property type="term" value="F:protein serine/threonine kinase activity"/>
    <property type="evidence" value="ECO:0007669"/>
    <property type="project" value="TreeGrafter"/>
</dbReference>
<proteinExistence type="predicted"/>
<dbReference type="PROSITE" id="PS50011">
    <property type="entry name" value="PROTEIN_KINASE_DOM"/>
    <property type="match status" value="1"/>
</dbReference>
<evidence type="ECO:0000313" key="8">
    <source>
        <dbReference type="WBParaSite" id="Pan_g2117.t1"/>
    </source>
</evidence>
<dbReference type="WBParaSite" id="Pan_g2117.t1">
    <property type="protein sequence ID" value="Pan_g2117.t1"/>
    <property type="gene ID" value="Pan_g2117"/>
</dbReference>
<evidence type="ECO:0000256" key="1">
    <source>
        <dbReference type="ARBA" id="ARBA00022679"/>
    </source>
</evidence>
<evidence type="ECO:0000256" key="5">
    <source>
        <dbReference type="SAM" id="MobiDB-lite"/>
    </source>
</evidence>
<evidence type="ECO:0000256" key="3">
    <source>
        <dbReference type="ARBA" id="ARBA00022777"/>
    </source>
</evidence>
<feature type="region of interest" description="Disordered" evidence="5">
    <location>
        <begin position="1"/>
        <end position="35"/>
    </location>
</feature>
<dbReference type="CDD" id="cd00180">
    <property type="entry name" value="PKc"/>
    <property type="match status" value="1"/>
</dbReference>